<dbReference type="RefSeq" id="XP_067177455.1">
    <property type="nucleotide sequence ID" value="XM_067320845.1"/>
</dbReference>
<feature type="region of interest" description="Disordered" evidence="1">
    <location>
        <begin position="201"/>
        <end position="275"/>
    </location>
</feature>
<dbReference type="AlphaFoldDB" id="A0A836H3I1"/>
<feature type="compositionally biased region" description="Gly residues" evidence="1">
    <location>
        <begin position="263"/>
        <end position="272"/>
    </location>
</feature>
<dbReference type="GeneID" id="92513357"/>
<feature type="region of interest" description="Disordered" evidence="1">
    <location>
        <begin position="1"/>
        <end position="38"/>
    </location>
</feature>
<name>A0A836H3I1_9TRYP</name>
<dbReference type="KEGG" id="lmat:92513357"/>
<dbReference type="Proteomes" id="UP000673552">
    <property type="component" value="Chromosome 28"/>
</dbReference>
<dbReference type="OrthoDB" id="263077at2759"/>
<evidence type="ECO:0000256" key="1">
    <source>
        <dbReference type="SAM" id="MobiDB-lite"/>
    </source>
</evidence>
<keyword evidence="3" id="KW-1185">Reference proteome</keyword>
<organism evidence="2 3">
    <name type="scientific">Leishmania martiniquensis</name>
    <dbReference type="NCBI Taxonomy" id="1580590"/>
    <lineage>
        <taxon>Eukaryota</taxon>
        <taxon>Discoba</taxon>
        <taxon>Euglenozoa</taxon>
        <taxon>Kinetoplastea</taxon>
        <taxon>Metakinetoplastina</taxon>
        <taxon>Trypanosomatida</taxon>
        <taxon>Trypanosomatidae</taxon>
        <taxon>Leishmaniinae</taxon>
        <taxon>Leishmania</taxon>
    </lineage>
</organism>
<accession>A0A836H3I1</accession>
<dbReference type="EMBL" id="JAFEUZ010000028">
    <property type="protein sequence ID" value="KAG5474513.1"/>
    <property type="molecule type" value="Genomic_DNA"/>
</dbReference>
<protein>
    <submittedName>
        <fullName evidence="2">Uncharacterized protein</fullName>
    </submittedName>
</protein>
<evidence type="ECO:0000313" key="2">
    <source>
        <dbReference type="EMBL" id="KAG5474513.1"/>
    </source>
</evidence>
<sequence length="504" mass="53113">MPRPRRRSGSYPPRGPSRGAPPTPTRLRCRSPASQSPPLRLFGAEITNRLATPPAPQGLLSITDAPPDAATATLCRVAVAAPQAHAPLEPTPLCSWRTAGPHRIHSGRSGGVQHLPSLESLLGAMSGVTKREGQPLLTDDPPCSRSSSSDRSDASFGILLPMETVVGGAQWLFEPARSGASAQTEVSTQPARDAKRLLRDSDFEDGGGRAAPPSSSPQAKRQRVEGAAVDGPTGAFRATRPLPERPISPVEEGDVRVRSGEGAICGGGGGSAGSDAEPALLAYPSEDRVRACGFLTPVSKKLLCLPAAPLPPSQHIHARACRPASLLDREHATPSWQVLTSAPTMLEEEEGDGLTPLVSTSSNTALLSPARCNVLLRNAVDSSIIYPLQTLDDISPILCLSAERLERRRMSAVTCGQHLPTEMEDEERRACDAFVPAALSAPYLPCRALIPAEGGDDNEDMRGAATNLPTQRSAESASFVHEEALRLLTATCKGAGDDSLQWTG</sequence>
<proteinExistence type="predicted"/>
<feature type="compositionally biased region" description="Pro residues" evidence="1">
    <location>
        <begin position="13"/>
        <end position="24"/>
    </location>
</feature>
<reference evidence="2 3" key="1">
    <citation type="submission" date="2021-03" db="EMBL/GenBank/DDBJ databases">
        <title>Leishmania (Mundinia) martiniquensis Genome sequencing and assembly.</title>
        <authorList>
            <person name="Almutairi H."/>
            <person name="Gatherer D."/>
        </authorList>
    </citation>
    <scope>NUCLEOTIDE SEQUENCE [LARGE SCALE GENOMIC DNA]</scope>
    <source>
        <strain evidence="2">LSCM1</strain>
    </source>
</reference>
<evidence type="ECO:0000313" key="3">
    <source>
        <dbReference type="Proteomes" id="UP000673552"/>
    </source>
</evidence>
<gene>
    <name evidence="2" type="ORF">LSCM1_03299</name>
</gene>
<feature type="region of interest" description="Disordered" evidence="1">
    <location>
        <begin position="132"/>
        <end position="155"/>
    </location>
</feature>
<feature type="region of interest" description="Disordered" evidence="1">
    <location>
        <begin position="454"/>
        <end position="475"/>
    </location>
</feature>
<comment type="caution">
    <text evidence="2">The sequence shown here is derived from an EMBL/GenBank/DDBJ whole genome shotgun (WGS) entry which is preliminary data.</text>
</comment>